<dbReference type="InterPro" id="IPR051209">
    <property type="entry name" value="FAD-bind_Monooxygenase_sf"/>
</dbReference>
<comment type="similarity">
    <text evidence="1">Belongs to the FAD-binding monooxygenase family.</text>
</comment>
<dbReference type="PANTHER" id="PTHR42877">
    <property type="entry name" value="L-ORNITHINE N(5)-MONOOXYGENASE-RELATED"/>
    <property type="match status" value="1"/>
</dbReference>
<dbReference type="GO" id="GO:0005524">
    <property type="term" value="F:ATP binding"/>
    <property type="evidence" value="ECO:0007669"/>
    <property type="project" value="UniProtKB-UniRule"/>
</dbReference>
<protein>
    <recommendedName>
        <fullName evidence="10">Protein kinase domain-containing protein</fullName>
    </recommendedName>
</protein>
<dbReference type="GO" id="GO:0050661">
    <property type="term" value="F:NADP binding"/>
    <property type="evidence" value="ECO:0007669"/>
    <property type="project" value="InterPro"/>
</dbReference>
<dbReference type="InterPro" id="IPR020946">
    <property type="entry name" value="Flavin_mOase-like"/>
</dbReference>
<feature type="transmembrane region" description="Helical" evidence="9">
    <location>
        <begin position="6"/>
        <end position="24"/>
    </location>
</feature>
<dbReference type="Pfam" id="PF00069">
    <property type="entry name" value="Pkinase"/>
    <property type="match status" value="1"/>
</dbReference>
<dbReference type="CDD" id="cd14014">
    <property type="entry name" value="STKc_PknB_like"/>
    <property type="match status" value="1"/>
</dbReference>
<dbReference type="GO" id="GO:0004499">
    <property type="term" value="F:N,N-dimethylaniline monooxygenase activity"/>
    <property type="evidence" value="ECO:0007669"/>
    <property type="project" value="InterPro"/>
</dbReference>
<sequence length="1100" mass="124519">MSSDSPRVVIVGAGIGGLIFSIALKQRFPGYENFTIYEKASDVGGTWRDNTYPGCGSDIAVMYYSHSTALKHDWTHSLAYQPQIQEYWQEMARKNDLYRKCVFNTRVIAADWDVDKEIWVVITKDLKTGTESTTTAKILVSALGFLELPHYPNINGLNKFKGDMFHSAKWDYGISLKNKRVAVIGNGASATQFVPVISEDPSTEIVEFCRTPYWVLWNLRNSYGPVWQFLLKWIPFNMLLHRYYHCVKMELGYLFIFGNDFLRDWFVKPFSTFYIKTFAPKEYHAKLIPTYKVGCRRLIFNSFYLESLHRPNMRLNWDGIDSIVEDGIITKKGEKFTFDVIILSTGFITDDYPLHVRGTEQSVKEYYVSKGGPTAYRGTTVPGFPNFYIIGGPNTVTGHASVIFTEEVQANYAMTLVAPVIEGLVSSFTVKHQPADEWNVKIQARLARSVFPDCLSWYRSGKDGKVTSVFPGGAPLFWWWMRKTYFEHYDAVASQDWYKQLKREKRIKATKLVVTGLSAVAFGAWLAHEFWRTGPILDVLNEVREGTVSKLGKLTVDQIIKVARTKTRVKGGAIRSAACINGSVLNNSPSIHLSHPKVFLLIQMPLLSFKQLRAYIRRRTSKGSSARRKSPIFGKVTLNRASDVPSPLAHDEVIQEIVMGAIGLGHGRENVHIATPSPNVQSDISATTPKPLTAFVEHFQSELQNRTVTPKSLEPKSRFRHDIECDGHNYRFSRVLGRGAHGVVRLAYDGSKDRPVAIKIIDRTRLLIDGVPVAKDEKEDGYISDICRERDALRLASATGSPFLPTLLSFFQDLQYFYLVMPRYYISLSDRLEELRNSNQVMDMAELRLHAAEIVLAVEALHHYGCFHCDIKPENLMFTEKGHLVLVDFSLSEVGSCILEAGGRGTPGYIPPEALDGRTHYSGYAADIYAMGVVLLQMHLCPRPNDDIFNGNGDVTVSVRATWHHNEEVAGSLIQELMEKNPDVRLPMGIIKAHPFFHPVLDWCKVQNMEYGPLHVPCTSPETYHTRNFHSTVRRHSQVNGTMSKDRSIRVGADQKEDADREPLQLLPEAHQHQTCHVSAFPTMPDSDQRIDGFRFSKDT</sequence>
<dbReference type="Proteomes" id="UP000219338">
    <property type="component" value="Unassembled WGS sequence"/>
</dbReference>
<dbReference type="PROSITE" id="PS50011">
    <property type="entry name" value="PROTEIN_KINASE_DOM"/>
    <property type="match status" value="1"/>
</dbReference>
<feature type="binding site" evidence="7">
    <location>
        <position position="759"/>
    </location>
    <ligand>
        <name>ATP</name>
        <dbReference type="ChEBI" id="CHEBI:30616"/>
    </ligand>
</feature>
<gene>
    <name evidence="11" type="ORF">ARMOST_08413</name>
</gene>
<dbReference type="SMART" id="SM00220">
    <property type="entry name" value="S_TKc"/>
    <property type="match status" value="1"/>
</dbReference>
<evidence type="ECO:0000256" key="6">
    <source>
        <dbReference type="ARBA" id="ARBA00023002"/>
    </source>
</evidence>
<keyword evidence="9" id="KW-1133">Transmembrane helix</keyword>
<dbReference type="PANTHER" id="PTHR42877:SF4">
    <property type="entry name" value="FAD_NAD(P)-BINDING DOMAIN-CONTAINING PROTEIN-RELATED"/>
    <property type="match status" value="1"/>
</dbReference>
<keyword evidence="2" id="KW-0285">Flavoprotein</keyword>
<dbReference type="GO" id="GO:0004672">
    <property type="term" value="F:protein kinase activity"/>
    <property type="evidence" value="ECO:0007669"/>
    <property type="project" value="InterPro"/>
</dbReference>
<evidence type="ECO:0000256" key="3">
    <source>
        <dbReference type="ARBA" id="ARBA00022741"/>
    </source>
</evidence>
<feature type="region of interest" description="Disordered" evidence="8">
    <location>
        <begin position="1034"/>
        <end position="1060"/>
    </location>
</feature>
<dbReference type="InterPro" id="IPR008271">
    <property type="entry name" value="Ser/Thr_kinase_AS"/>
</dbReference>
<keyword evidence="6" id="KW-0560">Oxidoreductase</keyword>
<proteinExistence type="inferred from homology"/>
<dbReference type="PROSITE" id="PS00107">
    <property type="entry name" value="PROTEIN_KINASE_ATP"/>
    <property type="match status" value="1"/>
</dbReference>
<reference evidence="12" key="1">
    <citation type="journal article" date="2017" name="Nat. Ecol. Evol.">
        <title>Genome expansion and lineage-specific genetic innovations in the forest pathogenic fungi Armillaria.</title>
        <authorList>
            <person name="Sipos G."/>
            <person name="Prasanna A.N."/>
            <person name="Walter M.C."/>
            <person name="O'Connor E."/>
            <person name="Balint B."/>
            <person name="Krizsan K."/>
            <person name="Kiss B."/>
            <person name="Hess J."/>
            <person name="Varga T."/>
            <person name="Slot J."/>
            <person name="Riley R."/>
            <person name="Boka B."/>
            <person name="Rigling D."/>
            <person name="Barry K."/>
            <person name="Lee J."/>
            <person name="Mihaltcheva S."/>
            <person name="LaButti K."/>
            <person name="Lipzen A."/>
            <person name="Waldron R."/>
            <person name="Moloney N.M."/>
            <person name="Sperisen C."/>
            <person name="Kredics L."/>
            <person name="Vagvoelgyi C."/>
            <person name="Patrignani A."/>
            <person name="Fitzpatrick D."/>
            <person name="Nagy I."/>
            <person name="Doyle S."/>
            <person name="Anderson J.B."/>
            <person name="Grigoriev I.V."/>
            <person name="Gueldener U."/>
            <person name="Muensterkoetter M."/>
            <person name="Nagy L.G."/>
        </authorList>
    </citation>
    <scope>NUCLEOTIDE SEQUENCE [LARGE SCALE GENOMIC DNA]</scope>
    <source>
        <strain evidence="12">C18/9</strain>
    </source>
</reference>
<dbReference type="AlphaFoldDB" id="A0A284R8I0"/>
<keyword evidence="9" id="KW-0472">Membrane</keyword>
<keyword evidence="3 7" id="KW-0547">Nucleotide-binding</keyword>
<feature type="compositionally biased region" description="Basic and acidic residues" evidence="8">
    <location>
        <begin position="1044"/>
        <end position="1060"/>
    </location>
</feature>
<dbReference type="PROSITE" id="PS00108">
    <property type="entry name" value="PROTEIN_KINASE_ST"/>
    <property type="match status" value="1"/>
</dbReference>
<evidence type="ECO:0000256" key="5">
    <source>
        <dbReference type="ARBA" id="ARBA00022840"/>
    </source>
</evidence>
<feature type="domain" description="Protein kinase" evidence="10">
    <location>
        <begin position="730"/>
        <end position="997"/>
    </location>
</feature>
<evidence type="ECO:0000256" key="4">
    <source>
        <dbReference type="ARBA" id="ARBA00022827"/>
    </source>
</evidence>
<dbReference type="SUPFAM" id="SSF56112">
    <property type="entry name" value="Protein kinase-like (PK-like)"/>
    <property type="match status" value="1"/>
</dbReference>
<evidence type="ECO:0000256" key="1">
    <source>
        <dbReference type="ARBA" id="ARBA00010139"/>
    </source>
</evidence>
<evidence type="ECO:0000313" key="12">
    <source>
        <dbReference type="Proteomes" id="UP000219338"/>
    </source>
</evidence>
<evidence type="ECO:0000256" key="8">
    <source>
        <dbReference type="SAM" id="MobiDB-lite"/>
    </source>
</evidence>
<keyword evidence="12" id="KW-1185">Reference proteome</keyword>
<dbReference type="Gene3D" id="1.10.510.10">
    <property type="entry name" value="Transferase(Phosphotransferase) domain 1"/>
    <property type="match status" value="1"/>
</dbReference>
<evidence type="ECO:0000313" key="11">
    <source>
        <dbReference type="EMBL" id="SJL05041.1"/>
    </source>
</evidence>
<dbReference type="Gene3D" id="3.50.50.60">
    <property type="entry name" value="FAD/NAD(P)-binding domain"/>
    <property type="match status" value="2"/>
</dbReference>
<dbReference type="GO" id="GO:0050660">
    <property type="term" value="F:flavin adenine dinucleotide binding"/>
    <property type="evidence" value="ECO:0007669"/>
    <property type="project" value="InterPro"/>
</dbReference>
<organism evidence="11 12">
    <name type="scientific">Armillaria ostoyae</name>
    <name type="common">Armillaria root rot fungus</name>
    <dbReference type="NCBI Taxonomy" id="47428"/>
    <lineage>
        <taxon>Eukaryota</taxon>
        <taxon>Fungi</taxon>
        <taxon>Dikarya</taxon>
        <taxon>Basidiomycota</taxon>
        <taxon>Agaricomycotina</taxon>
        <taxon>Agaricomycetes</taxon>
        <taxon>Agaricomycetidae</taxon>
        <taxon>Agaricales</taxon>
        <taxon>Marasmiineae</taxon>
        <taxon>Physalacriaceae</taxon>
        <taxon>Armillaria</taxon>
    </lineage>
</organism>
<keyword evidence="9" id="KW-0812">Transmembrane</keyword>
<evidence type="ECO:0000256" key="2">
    <source>
        <dbReference type="ARBA" id="ARBA00022630"/>
    </source>
</evidence>
<dbReference type="SUPFAM" id="SSF51905">
    <property type="entry name" value="FAD/NAD(P)-binding domain"/>
    <property type="match status" value="1"/>
</dbReference>
<keyword evidence="4" id="KW-0274">FAD</keyword>
<evidence type="ECO:0000259" key="10">
    <source>
        <dbReference type="PROSITE" id="PS50011"/>
    </source>
</evidence>
<dbReference type="InterPro" id="IPR017441">
    <property type="entry name" value="Protein_kinase_ATP_BS"/>
</dbReference>
<evidence type="ECO:0000256" key="9">
    <source>
        <dbReference type="SAM" id="Phobius"/>
    </source>
</evidence>
<dbReference type="InterPro" id="IPR036188">
    <property type="entry name" value="FAD/NAD-bd_sf"/>
</dbReference>
<dbReference type="OrthoDB" id="74360at2759"/>
<dbReference type="InterPro" id="IPR000719">
    <property type="entry name" value="Prot_kinase_dom"/>
</dbReference>
<dbReference type="InterPro" id="IPR011009">
    <property type="entry name" value="Kinase-like_dom_sf"/>
</dbReference>
<accession>A0A284R8I0</accession>
<dbReference type="Pfam" id="PF00743">
    <property type="entry name" value="FMO-like"/>
    <property type="match status" value="1"/>
</dbReference>
<keyword evidence="5 7" id="KW-0067">ATP-binding</keyword>
<name>A0A284R8I0_ARMOS</name>
<dbReference type="EMBL" id="FUEG01000005">
    <property type="protein sequence ID" value="SJL05041.1"/>
    <property type="molecule type" value="Genomic_DNA"/>
</dbReference>
<dbReference type="STRING" id="47428.A0A284R8I0"/>
<evidence type="ECO:0000256" key="7">
    <source>
        <dbReference type="PROSITE-ProRule" id="PRU10141"/>
    </source>
</evidence>